<keyword evidence="2" id="KW-0444">Lipid biosynthesis</keyword>
<gene>
    <name evidence="8" type="ORF">NDN08_006822</name>
</gene>
<evidence type="ECO:0000256" key="7">
    <source>
        <dbReference type="ARBA" id="ARBA00048975"/>
    </source>
</evidence>
<dbReference type="GO" id="GO:0009245">
    <property type="term" value="P:lipid A biosynthetic process"/>
    <property type="evidence" value="ECO:0007669"/>
    <property type="project" value="UniProtKB-KW"/>
</dbReference>
<dbReference type="Pfam" id="PF10558">
    <property type="entry name" value="MTP18"/>
    <property type="match status" value="1"/>
</dbReference>
<dbReference type="EC" id="2.4.1.182" evidence="1"/>
<comment type="catalytic activity">
    <reaction evidence="7">
        <text>a lipid X + a UDP-2-N,3-O-bis[(3R)-3-hydroxyacyl]-alpha-D-glucosamine = a lipid A disaccharide + UDP + H(+)</text>
        <dbReference type="Rhea" id="RHEA:67828"/>
        <dbReference type="ChEBI" id="CHEBI:15378"/>
        <dbReference type="ChEBI" id="CHEBI:58223"/>
        <dbReference type="ChEBI" id="CHEBI:137748"/>
        <dbReference type="ChEBI" id="CHEBI:176338"/>
        <dbReference type="ChEBI" id="CHEBI:176343"/>
        <dbReference type="EC" id="2.4.1.182"/>
    </reaction>
</comment>
<name>A0AAV8UMB1_9RHOD</name>
<proteinExistence type="predicted"/>
<protein>
    <recommendedName>
        <fullName evidence="1">lipid-A-disaccharide synthase</fullName>
        <ecNumber evidence="1">2.4.1.182</ecNumber>
    </recommendedName>
</protein>
<evidence type="ECO:0000313" key="9">
    <source>
        <dbReference type="Proteomes" id="UP001157974"/>
    </source>
</evidence>
<dbReference type="SUPFAM" id="SSF53756">
    <property type="entry name" value="UDP-Glycosyltransferase/glycogen phosphorylase"/>
    <property type="match status" value="1"/>
</dbReference>
<evidence type="ECO:0000313" key="8">
    <source>
        <dbReference type="EMBL" id="KAJ8902417.1"/>
    </source>
</evidence>
<dbReference type="PANTHER" id="PTHR30372:SF4">
    <property type="entry name" value="LIPID-A-DISACCHARIDE SYNTHASE, MITOCHONDRIAL-RELATED"/>
    <property type="match status" value="1"/>
</dbReference>
<dbReference type="GO" id="GO:0016020">
    <property type="term" value="C:membrane"/>
    <property type="evidence" value="ECO:0007669"/>
    <property type="project" value="GOC"/>
</dbReference>
<keyword evidence="4" id="KW-0328">Glycosyltransferase</keyword>
<keyword evidence="6" id="KW-0443">Lipid metabolism</keyword>
<organism evidence="8 9">
    <name type="scientific">Rhodosorus marinus</name>
    <dbReference type="NCBI Taxonomy" id="101924"/>
    <lineage>
        <taxon>Eukaryota</taxon>
        <taxon>Rhodophyta</taxon>
        <taxon>Stylonematophyceae</taxon>
        <taxon>Stylonematales</taxon>
        <taxon>Stylonemataceae</taxon>
        <taxon>Rhodosorus</taxon>
    </lineage>
</organism>
<dbReference type="PANTHER" id="PTHR30372">
    <property type="entry name" value="LIPID-A-DISACCHARIDE SYNTHASE"/>
    <property type="match status" value="1"/>
</dbReference>
<dbReference type="GO" id="GO:0005543">
    <property type="term" value="F:phospholipid binding"/>
    <property type="evidence" value="ECO:0007669"/>
    <property type="project" value="TreeGrafter"/>
</dbReference>
<dbReference type="Proteomes" id="UP001157974">
    <property type="component" value="Unassembled WGS sequence"/>
</dbReference>
<dbReference type="Pfam" id="PF02684">
    <property type="entry name" value="LpxB"/>
    <property type="match status" value="1"/>
</dbReference>
<keyword evidence="9" id="KW-1185">Reference proteome</keyword>
<sequence>MESEIGVGNVLRIEEKNLTRDTWIRYLGYANEIGESFKRFVSRRSYLASYLTSSGYVVADACYQCQKELERDSGEGSRIRVALQAGDSLIWQSLASVIVPGITINRIVALTSSACKLGRVGKSASAVLPTIVGLASIPLRQRPNRIPPAEMPLKVLLVAGEASGDAIGAHLISALRKQLRCEVRFWGVGGDLMRSNGMDKEIFPMEELSFMGFKEVFSRIPHFLKLKRRVVNVALEGKPDCIVFIDSNGFSGRVARSLKHEYRNLHEPSPPMFQYVAPSIWAWKRPRYRSRRFASLFDGMFLLYPFEEPHWKELGAENTIYVGSPLLDNRALLNVRKDSVAGEQIRKRIRTMYGVGQTEKLVALLPGSRTQEVSSHLGLFFEVLRQTSVSRALLPYASPVRSLIEDYCAKDKSVDVTLVPGGGANMVEAVTACDAAMAVSGTVVLETAALGTPLLSVYSTGGLRALMGRYLAKVRYASIPNILANKEIIPEFLGTACEPNKLSNALRSLFDETGMRLGQTAQLSKVIDNLLQSHPPEYSPAMKAAAHIISCLEQRGLEIKSSSMKEEAKHLDDPRAVLNEEKIDANG</sequence>
<evidence type="ECO:0000256" key="5">
    <source>
        <dbReference type="ARBA" id="ARBA00022679"/>
    </source>
</evidence>
<evidence type="ECO:0000256" key="3">
    <source>
        <dbReference type="ARBA" id="ARBA00022556"/>
    </source>
</evidence>
<keyword evidence="3" id="KW-0441">Lipid A biosynthesis</keyword>
<dbReference type="EMBL" id="JAMWBK010000009">
    <property type="protein sequence ID" value="KAJ8902417.1"/>
    <property type="molecule type" value="Genomic_DNA"/>
</dbReference>
<reference evidence="8 9" key="1">
    <citation type="journal article" date="2023" name="Nat. Commun.">
        <title>Origin of minicircular mitochondrial genomes in red algae.</title>
        <authorList>
            <person name="Lee Y."/>
            <person name="Cho C.H."/>
            <person name="Lee Y.M."/>
            <person name="Park S.I."/>
            <person name="Yang J.H."/>
            <person name="West J.A."/>
            <person name="Bhattacharya D."/>
            <person name="Yoon H.S."/>
        </authorList>
    </citation>
    <scope>NUCLEOTIDE SEQUENCE [LARGE SCALE GENOMIC DNA]</scope>
    <source>
        <strain evidence="8 9">CCMP1338</strain>
        <tissue evidence="8">Whole cell</tissue>
    </source>
</reference>
<evidence type="ECO:0000256" key="1">
    <source>
        <dbReference type="ARBA" id="ARBA00012687"/>
    </source>
</evidence>
<evidence type="ECO:0000256" key="2">
    <source>
        <dbReference type="ARBA" id="ARBA00022516"/>
    </source>
</evidence>
<keyword evidence="5" id="KW-0808">Transferase</keyword>
<evidence type="ECO:0000256" key="6">
    <source>
        <dbReference type="ARBA" id="ARBA00023098"/>
    </source>
</evidence>
<accession>A0AAV8UMB1</accession>
<dbReference type="GO" id="GO:0008915">
    <property type="term" value="F:lipid-A-disaccharide synthase activity"/>
    <property type="evidence" value="ECO:0007669"/>
    <property type="project" value="UniProtKB-EC"/>
</dbReference>
<dbReference type="InterPro" id="IPR003835">
    <property type="entry name" value="Glyco_trans_19"/>
</dbReference>
<evidence type="ECO:0000256" key="4">
    <source>
        <dbReference type="ARBA" id="ARBA00022676"/>
    </source>
</evidence>
<dbReference type="AlphaFoldDB" id="A0AAV8UMB1"/>
<comment type="caution">
    <text evidence="8">The sequence shown here is derived from an EMBL/GenBank/DDBJ whole genome shotgun (WGS) entry which is preliminary data.</text>
</comment>
<dbReference type="InterPro" id="IPR019560">
    <property type="entry name" value="Mitochondrial_18_kDa_protein"/>
</dbReference>